<proteinExistence type="predicted"/>
<organism evidence="3">
    <name type="scientific">Neisseria gonorrhoeae</name>
    <dbReference type="NCBI Taxonomy" id="485"/>
    <lineage>
        <taxon>Bacteria</taxon>
        <taxon>Pseudomonadati</taxon>
        <taxon>Pseudomonadota</taxon>
        <taxon>Betaproteobacteria</taxon>
        <taxon>Neisseriales</taxon>
        <taxon>Neisseriaceae</taxon>
        <taxon>Neisseria</taxon>
    </lineage>
</organism>
<dbReference type="PANTHER" id="PTHR13847">
    <property type="entry name" value="SARCOSINE DEHYDROGENASE-RELATED"/>
    <property type="match status" value="1"/>
</dbReference>
<dbReference type="EMBL" id="FLKW01000038">
    <property type="protein sequence ID" value="SBN22486.1"/>
    <property type="molecule type" value="Genomic_DNA"/>
</dbReference>
<dbReference type="Pfam" id="PF01266">
    <property type="entry name" value="DAO"/>
    <property type="match status" value="1"/>
</dbReference>
<dbReference type="Proteomes" id="UP000239837">
    <property type="component" value="Chromosome"/>
</dbReference>
<dbReference type="GO" id="GO:0005737">
    <property type="term" value="C:cytoplasm"/>
    <property type="evidence" value="ECO:0007669"/>
    <property type="project" value="TreeGrafter"/>
</dbReference>
<name>A0AB74EET4_NEIGO</name>
<dbReference type="InterPro" id="IPR036188">
    <property type="entry name" value="FAD/NAD-bd_sf"/>
</dbReference>
<dbReference type="InterPro" id="IPR006076">
    <property type="entry name" value="FAD-dep_OxRdtase"/>
</dbReference>
<gene>
    <name evidence="3" type="primary">puuB</name>
    <name evidence="4" type="ORF">WHOF_00212</name>
    <name evidence="3" type="ORF">WHOF_01949</name>
</gene>
<dbReference type="GO" id="GO:0016491">
    <property type="term" value="F:oxidoreductase activity"/>
    <property type="evidence" value="ECO:0007669"/>
    <property type="project" value="UniProtKB-KW"/>
</dbReference>
<dbReference type="SUPFAM" id="SSF51905">
    <property type="entry name" value="FAD/NAD(P)-binding domain"/>
    <property type="match status" value="1"/>
</dbReference>
<evidence type="ECO:0000313" key="3">
    <source>
        <dbReference type="EMBL" id="SBN22486.1"/>
    </source>
</evidence>
<dbReference type="PANTHER" id="PTHR13847:SF281">
    <property type="entry name" value="FAD DEPENDENT OXIDOREDUCTASE DOMAIN-CONTAINING PROTEIN"/>
    <property type="match status" value="1"/>
</dbReference>
<dbReference type="Gene3D" id="3.30.9.10">
    <property type="entry name" value="D-Amino Acid Oxidase, subunit A, domain 2"/>
    <property type="match status" value="1"/>
</dbReference>
<dbReference type="EC" id="1.4.3.-" evidence="3"/>
<sequence length="466" mass="52210">MTGSACFFSTDFLFGRYGPTVCIIPSENIPDKANTMIRPDFQEYLPSYYFSSVNPHTVYPKLQCRLKAETCIIGGGLSGLCTALPLAEHGHEAVVLEAARIGFGASGRSGGQVISDYACGMGEIEKQVGLEQAQWFWQQSLQAVELVDERVRKHAIDCDWQRGYATVAVRPQHWEELQQWHEHAQRHYGASHYQLWDKAELKQQLDSDMYQGAQFDPLSGHLHPLNYTLGVASAAAEAGAQIFEQSPMTRIEPYQNGWLVYTPEGSVECKNVVYAVNTYVGLNPIFRPLERKAIAVSTFIIATEPLGARTKGLIRNNMAVCDNRHILDYYRLSADGRLLFGGKDNEFIDNPARMTELVRQDMLKVFPQLADVRIEYSWGGECDITANLVPHFGRLTSNVFYTQGYSGHGMAITGIAGLAVAEAILGDECRLKPFEQLCQPNIILQPFLRKLGSFLGSKYYQWKDSR</sequence>
<keyword evidence="1 3" id="KW-0560">Oxidoreductase</keyword>
<evidence type="ECO:0000313" key="4">
    <source>
        <dbReference type="EMBL" id="SBQ18398.1"/>
    </source>
</evidence>
<protein>
    <submittedName>
        <fullName evidence="3">Oxidoreductase</fullName>
        <ecNumber evidence="3">1.4.3.-</ecNumber>
    </submittedName>
</protein>
<reference evidence="3" key="1">
    <citation type="submission" date="2016-05" db="EMBL/GenBank/DDBJ databases">
        <authorList>
            <consortium name="Pathogen Informatics"/>
        </authorList>
    </citation>
    <scope>NUCLEOTIDE SEQUENCE</scope>
    <source>
        <strain evidence="3">WHO F</strain>
    </source>
</reference>
<feature type="domain" description="FAD dependent oxidoreductase" evidence="2">
    <location>
        <begin position="70"/>
        <end position="422"/>
    </location>
</feature>
<dbReference type="Gene3D" id="3.50.50.60">
    <property type="entry name" value="FAD/NAD(P)-binding domain"/>
    <property type="match status" value="1"/>
</dbReference>
<accession>A0AB74EET4</accession>
<dbReference type="AlphaFoldDB" id="A0AB74EET4"/>
<evidence type="ECO:0000259" key="2">
    <source>
        <dbReference type="Pfam" id="PF01266"/>
    </source>
</evidence>
<dbReference type="EMBL" id="LT591897">
    <property type="protein sequence ID" value="SBQ18398.1"/>
    <property type="molecule type" value="Genomic_DNA"/>
</dbReference>
<evidence type="ECO:0000256" key="1">
    <source>
        <dbReference type="ARBA" id="ARBA00023002"/>
    </source>
</evidence>